<reference evidence="2" key="2">
    <citation type="submission" date="2025-08" db="UniProtKB">
        <authorList>
            <consortium name="Ensembl"/>
        </authorList>
    </citation>
    <scope>IDENTIFICATION</scope>
</reference>
<feature type="compositionally biased region" description="Polar residues" evidence="1">
    <location>
        <begin position="1"/>
        <end position="13"/>
    </location>
</feature>
<reference evidence="2 3" key="1">
    <citation type="submission" date="2013-03" db="EMBL/GenBank/DDBJ databases">
        <authorList>
            <person name="Warren W."/>
            <person name="Wilson R.K."/>
        </authorList>
    </citation>
    <scope>NUCLEOTIDE SEQUENCE</scope>
</reference>
<sequence length="124" mass="13381">PCDPPSSASQSAGITGLSHRARPQSKNFSKIFFFFLSQSLALPPRLECSGVILAHCKLRLPGSRHSPASASRVAGTTGVRHLARLVFFVFFSRDGVSLCQPGWSRSPDLVIRPSRPPKVLGLQA</sequence>
<keyword evidence="3" id="KW-1185">Reference proteome</keyword>
<protein>
    <submittedName>
        <fullName evidence="2">Uncharacterized protein</fullName>
    </submittedName>
</protein>
<dbReference type="PANTHER" id="PTHR12138:SF75">
    <property type="entry name" value="SECRETED PROTEIN"/>
    <property type="match status" value="1"/>
</dbReference>
<proteinExistence type="predicted"/>
<name>A0A7N9IH80_MACFA</name>
<reference evidence="2" key="3">
    <citation type="submission" date="2025-09" db="UniProtKB">
        <authorList>
            <consortium name="Ensembl"/>
        </authorList>
    </citation>
    <scope>IDENTIFICATION</scope>
</reference>
<evidence type="ECO:0000313" key="3">
    <source>
        <dbReference type="Proteomes" id="UP000233100"/>
    </source>
</evidence>
<accession>A0A7N9IH80</accession>
<dbReference type="Proteomes" id="UP000233100">
    <property type="component" value="Chromosome 4"/>
</dbReference>
<organism evidence="2 3">
    <name type="scientific">Macaca fascicularis</name>
    <name type="common">Crab-eating macaque</name>
    <name type="synonym">Cynomolgus monkey</name>
    <dbReference type="NCBI Taxonomy" id="9541"/>
    <lineage>
        <taxon>Eukaryota</taxon>
        <taxon>Metazoa</taxon>
        <taxon>Chordata</taxon>
        <taxon>Craniata</taxon>
        <taxon>Vertebrata</taxon>
        <taxon>Euteleostomi</taxon>
        <taxon>Mammalia</taxon>
        <taxon>Eutheria</taxon>
        <taxon>Euarchontoglires</taxon>
        <taxon>Primates</taxon>
        <taxon>Haplorrhini</taxon>
        <taxon>Catarrhini</taxon>
        <taxon>Cercopithecidae</taxon>
        <taxon>Cercopithecinae</taxon>
        <taxon>Macaca</taxon>
    </lineage>
</organism>
<dbReference type="PANTHER" id="PTHR12138">
    <property type="entry name" value="PRIMATE-EXPANDED PROTEIN FAMILY"/>
    <property type="match status" value="1"/>
</dbReference>
<dbReference type="Ensembl" id="ENSMFAT00000082068.1">
    <property type="protein sequence ID" value="ENSMFAP00000062857.1"/>
    <property type="gene ID" value="ENSMFAG00000062064.1"/>
</dbReference>
<feature type="region of interest" description="Disordered" evidence="1">
    <location>
        <begin position="1"/>
        <end position="22"/>
    </location>
</feature>
<evidence type="ECO:0000256" key="1">
    <source>
        <dbReference type="SAM" id="MobiDB-lite"/>
    </source>
</evidence>
<dbReference type="GeneTree" id="ENSGT00940000163505"/>
<evidence type="ECO:0000313" key="2">
    <source>
        <dbReference type="Ensembl" id="ENSMFAP00000062857.1"/>
    </source>
</evidence>
<dbReference type="AlphaFoldDB" id="A0A7N9IH80"/>